<dbReference type="SMART" id="SM00448">
    <property type="entry name" value="REC"/>
    <property type="match status" value="1"/>
</dbReference>
<dbReference type="SUPFAM" id="SSF52172">
    <property type="entry name" value="CheY-like"/>
    <property type="match status" value="1"/>
</dbReference>
<dbReference type="InterPro" id="IPR001789">
    <property type="entry name" value="Sig_transdc_resp-reg_receiver"/>
</dbReference>
<dbReference type="RefSeq" id="WP_377333499.1">
    <property type="nucleotide sequence ID" value="NZ_JBHSGB010000009.1"/>
</dbReference>
<dbReference type="PANTHER" id="PTHR44591:SF3">
    <property type="entry name" value="RESPONSE REGULATORY DOMAIN-CONTAINING PROTEIN"/>
    <property type="match status" value="1"/>
</dbReference>
<evidence type="ECO:0000256" key="2">
    <source>
        <dbReference type="PROSITE-ProRule" id="PRU00169"/>
    </source>
</evidence>
<evidence type="ECO:0000259" key="3">
    <source>
        <dbReference type="PROSITE" id="PS50110"/>
    </source>
</evidence>
<proteinExistence type="predicted"/>
<evidence type="ECO:0000256" key="1">
    <source>
        <dbReference type="ARBA" id="ARBA00022553"/>
    </source>
</evidence>
<reference evidence="5" key="1">
    <citation type="journal article" date="2019" name="Int. J. Syst. Evol. Microbiol.">
        <title>The Global Catalogue of Microorganisms (GCM) 10K type strain sequencing project: providing services to taxonomists for standard genome sequencing and annotation.</title>
        <authorList>
            <consortium name="The Broad Institute Genomics Platform"/>
            <consortium name="The Broad Institute Genome Sequencing Center for Infectious Disease"/>
            <person name="Wu L."/>
            <person name="Ma J."/>
        </authorList>
    </citation>
    <scope>NUCLEOTIDE SEQUENCE [LARGE SCALE GENOMIC DNA]</scope>
    <source>
        <strain evidence="5">DT28</strain>
    </source>
</reference>
<comment type="caution">
    <text evidence="4">The sequence shown here is derived from an EMBL/GenBank/DDBJ whole genome shotgun (WGS) entry which is preliminary data.</text>
</comment>
<dbReference type="Proteomes" id="UP001595962">
    <property type="component" value="Unassembled WGS sequence"/>
</dbReference>
<organism evidence="4 5">
    <name type="scientific">Rheinheimera marina</name>
    <dbReference type="NCBI Taxonomy" id="1774958"/>
    <lineage>
        <taxon>Bacteria</taxon>
        <taxon>Pseudomonadati</taxon>
        <taxon>Pseudomonadota</taxon>
        <taxon>Gammaproteobacteria</taxon>
        <taxon>Chromatiales</taxon>
        <taxon>Chromatiaceae</taxon>
        <taxon>Rheinheimera</taxon>
    </lineage>
</organism>
<dbReference type="InterPro" id="IPR050595">
    <property type="entry name" value="Bact_response_regulator"/>
</dbReference>
<dbReference type="InterPro" id="IPR011006">
    <property type="entry name" value="CheY-like_superfamily"/>
</dbReference>
<dbReference type="PANTHER" id="PTHR44591">
    <property type="entry name" value="STRESS RESPONSE REGULATOR PROTEIN 1"/>
    <property type="match status" value="1"/>
</dbReference>
<evidence type="ECO:0000313" key="4">
    <source>
        <dbReference type="EMBL" id="MFC4655138.1"/>
    </source>
</evidence>
<keyword evidence="5" id="KW-1185">Reference proteome</keyword>
<gene>
    <name evidence="4" type="ORF">ACFO3I_08950</name>
</gene>
<keyword evidence="1 2" id="KW-0597">Phosphoprotein</keyword>
<feature type="modified residue" description="4-aspartylphosphate" evidence="2">
    <location>
        <position position="57"/>
    </location>
</feature>
<feature type="domain" description="Response regulatory" evidence="3">
    <location>
        <begin position="7"/>
        <end position="122"/>
    </location>
</feature>
<dbReference type="Pfam" id="PF00072">
    <property type="entry name" value="Response_reg"/>
    <property type="match status" value="1"/>
</dbReference>
<dbReference type="PROSITE" id="PS50110">
    <property type="entry name" value="RESPONSE_REGULATORY"/>
    <property type="match status" value="1"/>
</dbReference>
<accession>A0ABV9JLK2</accession>
<dbReference type="EMBL" id="JBHSGB010000009">
    <property type="protein sequence ID" value="MFC4655138.1"/>
    <property type="molecule type" value="Genomic_DNA"/>
</dbReference>
<name>A0ABV9JLK2_9GAMM</name>
<evidence type="ECO:0000313" key="5">
    <source>
        <dbReference type="Proteomes" id="UP001595962"/>
    </source>
</evidence>
<dbReference type="Gene3D" id="3.40.50.2300">
    <property type="match status" value="1"/>
</dbReference>
<protein>
    <submittedName>
        <fullName evidence="4">Response regulator</fullName>
    </submittedName>
</protein>
<sequence>MISSWCSALIIDDTAAVRSYLCQILKHLGVGPVYEAADGYQGTLLFNQHKPHMVFLDIQLPDVNGRQLLRQLKQQQPDCQVFICSAYSSVENLKDAVAGGAGAFIVKPFASERIHQVVQPVLKANRASMPG</sequence>